<feature type="compositionally biased region" description="Basic residues" evidence="2">
    <location>
        <begin position="28"/>
        <end position="48"/>
    </location>
</feature>
<dbReference type="EMBL" id="CAUJNA010002780">
    <property type="protein sequence ID" value="CAJ1394229.1"/>
    <property type="molecule type" value="Genomic_DNA"/>
</dbReference>
<dbReference type="InterPro" id="IPR001031">
    <property type="entry name" value="Thioesterase"/>
</dbReference>
<protein>
    <recommendedName>
        <fullName evidence="3">Thioesterase domain-containing protein</fullName>
    </recommendedName>
</protein>
<dbReference type="SUPFAM" id="SSF53474">
    <property type="entry name" value="alpha/beta-Hydrolases"/>
    <property type="match status" value="1"/>
</dbReference>
<name>A0AA36IVE8_9DINO</name>
<organism evidence="4 5">
    <name type="scientific">Effrenium voratum</name>
    <dbReference type="NCBI Taxonomy" id="2562239"/>
    <lineage>
        <taxon>Eukaryota</taxon>
        <taxon>Sar</taxon>
        <taxon>Alveolata</taxon>
        <taxon>Dinophyceae</taxon>
        <taxon>Suessiales</taxon>
        <taxon>Symbiodiniaceae</taxon>
        <taxon>Effrenium</taxon>
    </lineage>
</organism>
<accession>A0AA36IVE8</accession>
<keyword evidence="5" id="KW-1185">Reference proteome</keyword>
<comment type="similarity">
    <text evidence="1">Belongs to the thioesterase family.</text>
</comment>
<dbReference type="PANTHER" id="PTHR11487">
    <property type="entry name" value="THIOESTERASE"/>
    <property type="match status" value="1"/>
</dbReference>
<feature type="compositionally biased region" description="Low complexity" evidence="2">
    <location>
        <begin position="1"/>
        <end position="10"/>
    </location>
</feature>
<feature type="region of interest" description="Disordered" evidence="2">
    <location>
        <begin position="1"/>
        <end position="62"/>
    </location>
</feature>
<reference evidence="4" key="1">
    <citation type="submission" date="2023-08" db="EMBL/GenBank/DDBJ databases">
        <authorList>
            <person name="Chen Y."/>
            <person name="Shah S."/>
            <person name="Dougan E. K."/>
            <person name="Thang M."/>
            <person name="Chan C."/>
        </authorList>
    </citation>
    <scope>NUCLEOTIDE SEQUENCE</scope>
</reference>
<feature type="compositionally biased region" description="Basic residues" evidence="2">
    <location>
        <begin position="11"/>
        <end position="21"/>
    </location>
</feature>
<dbReference type="Gene3D" id="3.40.50.1820">
    <property type="entry name" value="alpha/beta hydrolase"/>
    <property type="match status" value="1"/>
</dbReference>
<dbReference type="AlphaFoldDB" id="A0AA36IVE8"/>
<gene>
    <name evidence="4" type="ORF">EVOR1521_LOCUS18939</name>
</gene>
<dbReference type="PANTHER" id="PTHR11487:SF0">
    <property type="entry name" value="S-ACYL FATTY ACID SYNTHASE THIOESTERASE, MEDIUM CHAIN"/>
    <property type="match status" value="1"/>
</dbReference>
<dbReference type="CDD" id="cd00105">
    <property type="entry name" value="KH-I"/>
    <property type="match status" value="1"/>
</dbReference>
<evidence type="ECO:0000313" key="5">
    <source>
        <dbReference type="Proteomes" id="UP001178507"/>
    </source>
</evidence>
<comment type="caution">
    <text evidence="4">The sequence shown here is derived from an EMBL/GenBank/DDBJ whole genome shotgun (WGS) entry which is preliminary data.</text>
</comment>
<dbReference type="Proteomes" id="UP001178507">
    <property type="component" value="Unassembled WGS sequence"/>
</dbReference>
<dbReference type="InterPro" id="IPR012223">
    <property type="entry name" value="TEII"/>
</dbReference>
<dbReference type="InterPro" id="IPR029058">
    <property type="entry name" value="AB_hydrolase_fold"/>
</dbReference>
<evidence type="ECO:0000256" key="1">
    <source>
        <dbReference type="ARBA" id="ARBA00007169"/>
    </source>
</evidence>
<evidence type="ECO:0000313" key="4">
    <source>
        <dbReference type="EMBL" id="CAJ1394229.1"/>
    </source>
</evidence>
<dbReference type="GO" id="GO:0008610">
    <property type="term" value="P:lipid biosynthetic process"/>
    <property type="evidence" value="ECO:0007669"/>
    <property type="project" value="TreeGrafter"/>
</dbReference>
<evidence type="ECO:0000256" key="2">
    <source>
        <dbReference type="SAM" id="MobiDB-lite"/>
    </source>
</evidence>
<evidence type="ECO:0000259" key="3">
    <source>
        <dbReference type="Pfam" id="PF00975"/>
    </source>
</evidence>
<proteinExistence type="inferred from homology"/>
<feature type="domain" description="Thioesterase" evidence="3">
    <location>
        <begin position="193"/>
        <end position="313"/>
    </location>
</feature>
<dbReference type="Pfam" id="PF00975">
    <property type="entry name" value="Thioesterase"/>
    <property type="match status" value="1"/>
</dbReference>
<sequence>MARSSRSRSSPPRRRRKRRVRSSPSRSPSRRSPRRSPSRRRQRVRSASRSRSGPGGFGGVAEDAPSRIFVAHGDCAKIIGRKGETRMEIERHSDVRPAPDNTRKRCCTDQWLDENEREWMCLDALCRSRPWATNKDTPFPYPFKEATDQMRDTEGPWVGDEDPFPRDWTRGPAGHEVLTNLRQVKEHPPPLRLILFTPEFGCVDSFDWSVWGKLCPLDDTDVWVVSWQGWTSWTEMIDQVTRKVLSFADGVSTVWYGHSMGALVAYEVLKRFETRYRSPNLPVALMVSGCPAPHLFREHYRPQVQHSFLEELRISNDFDILRDDRRDVLTRQFQAQFQAGRDLHRKAILNDLKVLQSYLFEHEDDRAVHIPVVAVSHDEDNLVEPSMMEAWEPYTKSFEWVPLEESGDCTTWRRPRAMALRLGCRCLGQRRVRSRGILVLDPVLAWGATATMGPRQLLDAVDGAARAGAGLLGSEDEARRRLWERLSCRCQSLMLALTPSELCRALFGFHRARCSDPELLAAVSEVLVSEAELEEEGVQKLGVAQMSANDVAMLFKAFSKHGYAPHQASVDALLSQTRQTLPDAALTDISQLLAAIVRLELGGRLGGGGGEAPSGPHSGLLNQLFQQARSGLLDRLAPVADVTNLCVAAARLPPCEQGAVLLADVAEHLTSKPHAAGLSPRDLLRRAQSILTFDERLGDSGIQPVQQRFSSCLLCRVLAESLGHRCNELQPGEVVSALQALASLAGEGDTQWPRDLFDPLCALLLQRLEAFTEEELRSCCQAAKALLRCRSLQVHMFFLQLDPLGWICL</sequence>